<dbReference type="AlphaFoldDB" id="A0A5J5EK20"/>
<accession>A0A5J5EK20</accession>
<feature type="chain" id="PRO_5023916779" description="Secreted protein" evidence="1">
    <location>
        <begin position="20"/>
        <end position="93"/>
    </location>
</feature>
<comment type="caution">
    <text evidence="2">The sequence shown here is derived from an EMBL/GenBank/DDBJ whole genome shotgun (WGS) entry which is preliminary data.</text>
</comment>
<dbReference type="Proteomes" id="UP000326924">
    <property type="component" value="Unassembled WGS sequence"/>
</dbReference>
<sequence length="93" mass="10650">MRVSGNFLTFLLRVRASLSYEILLYSTFCLKRTERFPVEGLCHSVALCNSSILDFLDPRQPVVQKSSRWGRDGKKPVVIDTRIRDRSEDNTGS</sequence>
<dbReference type="InParanoid" id="A0A5J5EK20"/>
<evidence type="ECO:0008006" key="4">
    <source>
        <dbReference type="Google" id="ProtNLM"/>
    </source>
</evidence>
<reference evidence="2 3" key="1">
    <citation type="submission" date="2019-09" db="EMBL/GenBank/DDBJ databases">
        <title>Draft genome of the ectomycorrhizal ascomycete Sphaerosporella brunnea.</title>
        <authorList>
            <consortium name="DOE Joint Genome Institute"/>
            <person name="Benucci G.M."/>
            <person name="Marozzi G."/>
            <person name="Antonielli L."/>
            <person name="Sanchez S."/>
            <person name="Marco P."/>
            <person name="Wang X."/>
            <person name="Falini L.B."/>
            <person name="Barry K."/>
            <person name="Haridas S."/>
            <person name="Lipzen A."/>
            <person name="Labutti K."/>
            <person name="Grigoriev I.V."/>
            <person name="Murat C."/>
            <person name="Martin F."/>
            <person name="Albertini E."/>
            <person name="Donnini D."/>
            <person name="Bonito G."/>
        </authorList>
    </citation>
    <scope>NUCLEOTIDE SEQUENCE [LARGE SCALE GENOMIC DNA]</scope>
    <source>
        <strain evidence="2 3">Sb_GMNB300</strain>
    </source>
</reference>
<dbReference type="EMBL" id="VXIS01000231">
    <property type="protein sequence ID" value="KAA8896015.1"/>
    <property type="molecule type" value="Genomic_DNA"/>
</dbReference>
<keyword evidence="3" id="KW-1185">Reference proteome</keyword>
<name>A0A5J5EK20_9PEZI</name>
<keyword evidence="1" id="KW-0732">Signal</keyword>
<proteinExistence type="predicted"/>
<evidence type="ECO:0000313" key="2">
    <source>
        <dbReference type="EMBL" id="KAA8896015.1"/>
    </source>
</evidence>
<organism evidence="2 3">
    <name type="scientific">Sphaerosporella brunnea</name>
    <dbReference type="NCBI Taxonomy" id="1250544"/>
    <lineage>
        <taxon>Eukaryota</taxon>
        <taxon>Fungi</taxon>
        <taxon>Dikarya</taxon>
        <taxon>Ascomycota</taxon>
        <taxon>Pezizomycotina</taxon>
        <taxon>Pezizomycetes</taxon>
        <taxon>Pezizales</taxon>
        <taxon>Pyronemataceae</taxon>
        <taxon>Sphaerosporella</taxon>
    </lineage>
</organism>
<gene>
    <name evidence="2" type="ORF">FN846DRAFT_966963</name>
</gene>
<protein>
    <recommendedName>
        <fullName evidence="4">Secreted protein</fullName>
    </recommendedName>
</protein>
<feature type="signal peptide" evidence="1">
    <location>
        <begin position="1"/>
        <end position="19"/>
    </location>
</feature>
<evidence type="ECO:0000313" key="3">
    <source>
        <dbReference type="Proteomes" id="UP000326924"/>
    </source>
</evidence>
<evidence type="ECO:0000256" key="1">
    <source>
        <dbReference type="SAM" id="SignalP"/>
    </source>
</evidence>